<keyword evidence="1" id="KW-0732">Signal</keyword>
<sequence>MVLKMFVVVLFVQTLQNGVCSSISTKVPNKCNQLIQEVGQMACSMTGQGGYKWTSIANCWVVCTAGDQYLFIPHVECERILDVDFWAAYQQLNNGDLPPYKLEDCKGEDIEKLTRWRNDWKLYKVRAKKIICPDVLEKV</sequence>
<dbReference type="AlphaFoldDB" id="V5H6P6"/>
<evidence type="ECO:0000313" key="2">
    <source>
        <dbReference type="EMBL" id="JAB69972.1"/>
    </source>
</evidence>
<feature type="signal peptide" evidence="1">
    <location>
        <begin position="1"/>
        <end position="20"/>
    </location>
</feature>
<feature type="chain" id="PRO_5004734868" evidence="1">
    <location>
        <begin position="21"/>
        <end position="139"/>
    </location>
</feature>
<accession>V5H6P6</accession>
<organism evidence="2">
    <name type="scientific">Ixodes ricinus</name>
    <name type="common">Common tick</name>
    <name type="synonym">Acarus ricinus</name>
    <dbReference type="NCBI Taxonomy" id="34613"/>
    <lineage>
        <taxon>Eukaryota</taxon>
        <taxon>Metazoa</taxon>
        <taxon>Ecdysozoa</taxon>
        <taxon>Arthropoda</taxon>
        <taxon>Chelicerata</taxon>
        <taxon>Arachnida</taxon>
        <taxon>Acari</taxon>
        <taxon>Parasitiformes</taxon>
        <taxon>Ixodida</taxon>
        <taxon>Ixodoidea</taxon>
        <taxon>Ixodidae</taxon>
        <taxon>Ixodinae</taxon>
        <taxon>Ixodes</taxon>
    </lineage>
</organism>
<evidence type="ECO:0000256" key="1">
    <source>
        <dbReference type="SAM" id="SignalP"/>
    </source>
</evidence>
<dbReference type="EMBL" id="GANP01014496">
    <property type="protein sequence ID" value="JAB69972.1"/>
    <property type="molecule type" value="mRNA"/>
</dbReference>
<reference evidence="2" key="1">
    <citation type="journal article" date="2015" name="Sci. Rep.">
        <title>Tissue- and time-dependent transcription in Ixodes ricinus salivary glands and midguts when blood feeding on the vertebrate host.</title>
        <authorList>
            <person name="Kotsyfakis M."/>
            <person name="Schwarz A."/>
            <person name="Erhart J."/>
            <person name="Ribeiro J.M."/>
        </authorList>
    </citation>
    <scope>NUCLEOTIDE SEQUENCE</scope>
    <source>
        <tissue evidence="2">Salivary gland and midgut</tissue>
    </source>
</reference>
<proteinExistence type="evidence at transcript level"/>
<name>V5H6P6_IXORI</name>
<protein>
    <submittedName>
        <fullName evidence="2">Putative secreted protein</fullName>
    </submittedName>
</protein>